<dbReference type="Pfam" id="PF09365">
    <property type="entry name" value="DUF2461"/>
    <property type="match status" value="1"/>
</dbReference>
<dbReference type="NCBIfam" id="TIGR02453">
    <property type="entry name" value="TIGR02453 family protein"/>
    <property type="match status" value="1"/>
</dbReference>
<proteinExistence type="predicted"/>
<gene>
    <name evidence="1" type="ORF">D7D52_02395</name>
</gene>
<dbReference type="InterPro" id="IPR015996">
    <property type="entry name" value="UCP028451"/>
</dbReference>
<organism evidence="1 2">
    <name type="scientific">Nocardia yunnanensis</name>
    <dbReference type="NCBI Taxonomy" id="2382165"/>
    <lineage>
        <taxon>Bacteria</taxon>
        <taxon>Bacillati</taxon>
        <taxon>Actinomycetota</taxon>
        <taxon>Actinomycetes</taxon>
        <taxon>Mycobacteriales</taxon>
        <taxon>Nocardiaceae</taxon>
        <taxon>Nocardia</taxon>
    </lineage>
</organism>
<evidence type="ECO:0000313" key="1">
    <source>
        <dbReference type="EMBL" id="AYF72905.1"/>
    </source>
</evidence>
<dbReference type="RefSeq" id="WP_120734848.1">
    <property type="nucleotide sequence ID" value="NZ_CP032568.1"/>
</dbReference>
<dbReference type="InterPro" id="IPR012808">
    <property type="entry name" value="CHP02453"/>
</dbReference>
<dbReference type="PANTHER" id="PTHR36452">
    <property type="entry name" value="CHROMOSOME 12, WHOLE GENOME SHOTGUN SEQUENCE"/>
    <property type="match status" value="1"/>
</dbReference>
<protein>
    <submittedName>
        <fullName evidence="1">DUF2461 domain-containing protein</fullName>
    </submittedName>
</protein>
<dbReference type="AlphaFoldDB" id="A0A386Z8J3"/>
<name>A0A386Z8J3_9NOCA</name>
<dbReference type="EMBL" id="CP032568">
    <property type="protein sequence ID" value="AYF72905.1"/>
    <property type="molecule type" value="Genomic_DNA"/>
</dbReference>
<keyword evidence="2" id="KW-1185">Reference proteome</keyword>
<sequence>MTAFTGFPLAGLDFYEDLEADNSKTFWNAHKQVWEESVRDPMKALVAELEPDFGAAKIFRPHRDVRFAKDKSPYKNHQGAVVYSAQYSGWYVQIGAAGLRVAGGMYAASPAQLTALRAAIDDEVRGPELESLIAQLVSTGYSIGGEKLATKPKGYDIDHPRIDLLRHKSLTAGKDFGAPPWLNTPRAAKEIRAAWEQMRPLIEWLAAVTAQK</sequence>
<dbReference type="PANTHER" id="PTHR36452:SF1">
    <property type="entry name" value="DUF2461 DOMAIN-CONTAINING PROTEIN"/>
    <property type="match status" value="1"/>
</dbReference>
<dbReference type="OrthoDB" id="9794241at2"/>
<accession>A0A386Z8J3</accession>
<dbReference type="Proteomes" id="UP000267164">
    <property type="component" value="Chromosome"/>
</dbReference>
<reference evidence="1 2" key="1">
    <citation type="submission" date="2018-09" db="EMBL/GenBank/DDBJ databases">
        <title>Nocardia yunnanensis sp. nov., an actinomycete isolated from a soil sample.</title>
        <authorList>
            <person name="Zhang J."/>
        </authorList>
    </citation>
    <scope>NUCLEOTIDE SEQUENCE [LARGE SCALE GENOMIC DNA]</scope>
    <source>
        <strain evidence="1 2">CFHS0054</strain>
    </source>
</reference>
<dbReference type="PIRSF" id="PIRSF028451">
    <property type="entry name" value="UCP028451"/>
    <property type="match status" value="1"/>
</dbReference>
<evidence type="ECO:0000313" key="2">
    <source>
        <dbReference type="Proteomes" id="UP000267164"/>
    </source>
</evidence>
<dbReference type="KEGG" id="nyu:D7D52_02395"/>